<dbReference type="InterPro" id="IPR012349">
    <property type="entry name" value="Split_barrel_FMN-bd"/>
</dbReference>
<accession>A0A2Z4AGC0</accession>
<reference evidence="2 3" key="1">
    <citation type="submission" date="2018-06" db="EMBL/GenBank/DDBJ databases">
        <title>Draft Genome Sequence of a Novel Marine Bacterium Related to the Verrucomicrobia.</title>
        <authorList>
            <person name="Vosseberg J."/>
            <person name="Martijn J."/>
            <person name="Ettema T.J.G."/>
        </authorList>
    </citation>
    <scope>NUCLEOTIDE SEQUENCE [LARGE SCALE GENOMIC DNA]</scope>
    <source>
        <strain evidence="2">TARA_B100001123</strain>
    </source>
</reference>
<sequence length="179" mass="20545">MFNRSDIKIILICFFTVAACECRGELFQEASEATILRAAREIIAGDPNCALITIDEEGHPRVRTVRGSAPKEGMTIWIATRPSTRKVNQILANNRVTLYFNNDETSSYVSLMGRATLHNDFPTKEKENFFAEEDLKKFWPQYPKDYLLIKVIPFWIEVMGHGIKGHPETWRPQAVILEK</sequence>
<organism evidence="2 3">
    <name type="scientific">Candidatus Moanibacter tarae</name>
    <dbReference type="NCBI Taxonomy" id="2200854"/>
    <lineage>
        <taxon>Bacteria</taxon>
        <taxon>Pseudomonadati</taxon>
        <taxon>Verrucomicrobiota</taxon>
        <taxon>Opitutia</taxon>
        <taxon>Puniceicoccales</taxon>
        <taxon>Puniceicoccales incertae sedis</taxon>
        <taxon>Candidatus Moanibacter</taxon>
    </lineage>
</organism>
<evidence type="ECO:0000259" key="1">
    <source>
        <dbReference type="Pfam" id="PF01243"/>
    </source>
</evidence>
<name>A0A2Z4AGC0_9BACT</name>
<feature type="domain" description="Pyridoxamine 5'-phosphate oxidase N-terminal" evidence="1">
    <location>
        <begin position="37"/>
        <end position="127"/>
    </location>
</feature>
<evidence type="ECO:0000313" key="2">
    <source>
        <dbReference type="EMBL" id="AWT60108.1"/>
    </source>
</evidence>
<dbReference type="EMBL" id="CP029803">
    <property type="protein sequence ID" value="AWT60108.1"/>
    <property type="molecule type" value="Genomic_DNA"/>
</dbReference>
<dbReference type="PROSITE" id="PS51257">
    <property type="entry name" value="PROKAR_LIPOPROTEIN"/>
    <property type="match status" value="1"/>
</dbReference>
<dbReference type="Gene3D" id="2.30.110.10">
    <property type="entry name" value="Electron Transport, Fmn-binding Protein, Chain A"/>
    <property type="match status" value="1"/>
</dbReference>
<dbReference type="Pfam" id="PF01243">
    <property type="entry name" value="PNPOx_N"/>
    <property type="match status" value="1"/>
</dbReference>
<dbReference type="AlphaFoldDB" id="A0A2Z4AGC0"/>
<proteinExistence type="predicted"/>
<dbReference type="KEGG" id="mtar:DF168_01309"/>
<dbReference type="Proteomes" id="UP000247465">
    <property type="component" value="Chromosome"/>
</dbReference>
<protein>
    <recommendedName>
        <fullName evidence="1">Pyridoxamine 5'-phosphate oxidase N-terminal domain-containing protein</fullName>
    </recommendedName>
</protein>
<evidence type="ECO:0000313" key="3">
    <source>
        <dbReference type="Proteomes" id="UP000247465"/>
    </source>
</evidence>
<dbReference type="SUPFAM" id="SSF50475">
    <property type="entry name" value="FMN-binding split barrel"/>
    <property type="match status" value="1"/>
</dbReference>
<dbReference type="InterPro" id="IPR011576">
    <property type="entry name" value="Pyridox_Oxase_N"/>
</dbReference>
<gene>
    <name evidence="2" type="ORF">DF168_01309</name>
</gene>